<evidence type="ECO:0000259" key="1">
    <source>
        <dbReference type="Pfam" id="PF13403"/>
    </source>
</evidence>
<dbReference type="EMBL" id="APKE01000010">
    <property type="protein sequence ID" value="KAF0676827.1"/>
    <property type="molecule type" value="Genomic_DNA"/>
</dbReference>
<evidence type="ECO:0000313" key="2">
    <source>
        <dbReference type="EMBL" id="KAF0676827.1"/>
    </source>
</evidence>
<organism evidence="2 3">
    <name type="scientific">Profundibacterium mesophilum KAUST100406-0324</name>
    <dbReference type="NCBI Taxonomy" id="1037889"/>
    <lineage>
        <taxon>Bacteria</taxon>
        <taxon>Pseudomonadati</taxon>
        <taxon>Pseudomonadota</taxon>
        <taxon>Alphaproteobacteria</taxon>
        <taxon>Rhodobacterales</taxon>
        <taxon>Roseobacteraceae</taxon>
        <taxon>Profundibacterium</taxon>
    </lineage>
</organism>
<accession>A0A921TE15</accession>
<dbReference type="RefSeq" id="WP_159964050.1">
    <property type="nucleotide sequence ID" value="NZ_APKE01000010.1"/>
</dbReference>
<dbReference type="Pfam" id="PF13403">
    <property type="entry name" value="Hint_2"/>
    <property type="match status" value="1"/>
</dbReference>
<feature type="domain" description="Hedgehog/Intein (Hint)" evidence="1">
    <location>
        <begin position="21"/>
        <end position="162"/>
    </location>
</feature>
<gene>
    <name evidence="2" type="ORF">PMES_00623</name>
</gene>
<protein>
    <submittedName>
        <fullName evidence="2">Hint domain protein</fullName>
    </submittedName>
</protein>
<evidence type="ECO:0000313" key="3">
    <source>
        <dbReference type="Proteomes" id="UP000698242"/>
    </source>
</evidence>
<keyword evidence="3" id="KW-1185">Reference proteome</keyword>
<dbReference type="Proteomes" id="UP000698242">
    <property type="component" value="Unassembled WGS sequence"/>
</dbReference>
<comment type="caution">
    <text evidence="2">The sequence shown here is derived from an EMBL/GenBank/DDBJ whole genome shotgun (WGS) entry which is preliminary data.</text>
</comment>
<dbReference type="SUPFAM" id="SSF51294">
    <property type="entry name" value="Hedgehog/intein (Hint) domain"/>
    <property type="match status" value="1"/>
</dbReference>
<dbReference type="AlphaFoldDB" id="A0A921TE15"/>
<dbReference type="OrthoDB" id="6305173at2"/>
<sequence length="209" mass="22722">MRHVQIMDSPKLARFTGISGDALLRTPFGARRADNIRPGDLVVTRGGGLRPVRLVWTRSIGEAEMKADPDLAPVRLAPRALGPMMPQKPLTLAPDHKVLVPGWLLEDGEESGGLIEARGLAGSSDAIWLDRDAAGSIFYNFVFDRHEVVMVSGLPVETFHPSAATVANVDEGTKVDLMRRFPALRREAEAFPQAALPVLPPAAYLQAMR</sequence>
<dbReference type="InterPro" id="IPR036844">
    <property type="entry name" value="Hint_dom_sf"/>
</dbReference>
<reference evidence="2" key="1">
    <citation type="submission" date="2013-03" db="EMBL/GenBank/DDBJ databases">
        <title>Genome Sequence of the Profundibacterium mesophilum strain KAUST100406-0324T from Red Sea, a novel genus in the family Rhodobacteraceae.</title>
        <authorList>
            <person name="Essack M."/>
            <person name="Alam I."/>
            <person name="Lafi F."/>
            <person name="Alawi W."/>
            <person name="Kamanu F."/>
            <person name="Al-Suwailem A."/>
            <person name="Lee O.O."/>
            <person name="Xu Y."/>
            <person name="Bajic V."/>
            <person name="Qian P.-Y."/>
            <person name="Archer J."/>
        </authorList>
    </citation>
    <scope>NUCLEOTIDE SEQUENCE</scope>
    <source>
        <strain evidence="2">KAUST100406-0324</strain>
    </source>
</reference>
<proteinExistence type="predicted"/>
<name>A0A921TE15_9RHOB</name>
<dbReference type="InterPro" id="IPR028992">
    <property type="entry name" value="Hedgehog/Intein_dom"/>
</dbReference>